<keyword evidence="3" id="KW-1185">Reference proteome</keyword>
<name>A0A4R5U905_9GAMM</name>
<sequence>MTKARSPLQTEVAASFVRTVLRISNARPIVRGEGRRRVSQRDMARALGPGKLSRSGIAKLMTDEAEANPTLNTICQIAEVLGVPPAYLLMRDVDWELLAQAIDDYEAHAKKPTVMQLAARIAQDPDHSAFNSVVHGRQVAETVLEISEPASGDPLIREPYDERMDHIGAACAAPPLHRIHLNRPGLVALLLTICARMGSAFRTTSP</sequence>
<feature type="domain" description="HTH cro/C1-type" evidence="1">
    <location>
        <begin position="66"/>
        <end position="88"/>
    </location>
</feature>
<dbReference type="GO" id="GO:0003677">
    <property type="term" value="F:DNA binding"/>
    <property type="evidence" value="ECO:0007669"/>
    <property type="project" value="InterPro"/>
</dbReference>
<dbReference type="Proteomes" id="UP000295543">
    <property type="component" value="Unassembled WGS sequence"/>
</dbReference>
<dbReference type="Gene3D" id="1.10.260.40">
    <property type="entry name" value="lambda repressor-like DNA-binding domains"/>
    <property type="match status" value="1"/>
</dbReference>
<reference evidence="2 3" key="1">
    <citation type="submission" date="2019-03" db="EMBL/GenBank/DDBJ databases">
        <title>Luteimonas zhaokaii sp.nov., isolated from the rectal contents of Plateau pika in Yushu, Qinghai Province, China.</title>
        <authorList>
            <person name="Zhang G."/>
        </authorList>
    </citation>
    <scope>NUCLEOTIDE SEQUENCE [LARGE SCALE GENOMIC DNA]</scope>
    <source>
        <strain evidence="2 3">THG-MD21</strain>
    </source>
</reference>
<evidence type="ECO:0000313" key="3">
    <source>
        <dbReference type="Proteomes" id="UP000295543"/>
    </source>
</evidence>
<dbReference type="InterPro" id="IPR001387">
    <property type="entry name" value="Cro/C1-type_HTH"/>
</dbReference>
<dbReference type="Pfam" id="PF01381">
    <property type="entry name" value="HTH_3"/>
    <property type="match status" value="1"/>
</dbReference>
<dbReference type="AlphaFoldDB" id="A0A4R5U905"/>
<accession>A0A4R5U905</accession>
<dbReference type="InterPro" id="IPR010982">
    <property type="entry name" value="Lambda_DNA-bd_dom_sf"/>
</dbReference>
<evidence type="ECO:0000259" key="1">
    <source>
        <dbReference type="PROSITE" id="PS50943"/>
    </source>
</evidence>
<evidence type="ECO:0000313" key="2">
    <source>
        <dbReference type="EMBL" id="TDK30966.1"/>
    </source>
</evidence>
<organism evidence="2 3">
    <name type="scientific">Luteimonas terrae</name>
    <dbReference type="NCBI Taxonomy" id="1530191"/>
    <lineage>
        <taxon>Bacteria</taxon>
        <taxon>Pseudomonadati</taxon>
        <taxon>Pseudomonadota</taxon>
        <taxon>Gammaproteobacteria</taxon>
        <taxon>Lysobacterales</taxon>
        <taxon>Lysobacteraceae</taxon>
        <taxon>Luteimonas</taxon>
    </lineage>
</organism>
<dbReference type="PROSITE" id="PS50943">
    <property type="entry name" value="HTH_CROC1"/>
    <property type="match status" value="1"/>
</dbReference>
<protein>
    <submittedName>
        <fullName evidence="2">XRE family transcriptional regulator</fullName>
    </submittedName>
</protein>
<dbReference type="OrthoDB" id="8904484at2"/>
<comment type="caution">
    <text evidence="2">The sequence shown here is derived from an EMBL/GenBank/DDBJ whole genome shotgun (WGS) entry which is preliminary data.</text>
</comment>
<dbReference type="EMBL" id="SMTG01000004">
    <property type="protein sequence ID" value="TDK30966.1"/>
    <property type="molecule type" value="Genomic_DNA"/>
</dbReference>
<dbReference type="CDD" id="cd00093">
    <property type="entry name" value="HTH_XRE"/>
    <property type="match status" value="1"/>
</dbReference>
<proteinExistence type="predicted"/>
<gene>
    <name evidence="2" type="ORF">E2F49_11560</name>
</gene>
<dbReference type="RefSeq" id="WP_133394019.1">
    <property type="nucleotide sequence ID" value="NZ_SMTG01000004.1"/>
</dbReference>
<dbReference type="SUPFAM" id="SSF47413">
    <property type="entry name" value="lambda repressor-like DNA-binding domains"/>
    <property type="match status" value="1"/>
</dbReference>